<evidence type="ECO:0000313" key="2">
    <source>
        <dbReference type="Proteomes" id="UP000195326"/>
    </source>
</evidence>
<protein>
    <submittedName>
        <fullName evidence="1">Uncharacterized protein</fullName>
    </submittedName>
</protein>
<reference evidence="2" key="1">
    <citation type="submission" date="2017-04" db="EMBL/GenBank/DDBJ databases">
        <title>Function of individual gut microbiota members based on whole genome sequencing of pure cultures obtained from chicken caecum.</title>
        <authorList>
            <person name="Medvecky M."/>
            <person name="Cejkova D."/>
            <person name="Polansky O."/>
            <person name="Karasova D."/>
            <person name="Kubasova T."/>
            <person name="Cizek A."/>
            <person name="Rychlik I."/>
        </authorList>
    </citation>
    <scope>NUCLEOTIDE SEQUENCE [LARGE SCALE GENOMIC DNA]</scope>
    <source>
        <strain evidence="2">An179</strain>
    </source>
</reference>
<sequence>MTKERKIIQLTFKPASGRGTVTGHVIRYIKKGSGRGYVVAQYRVRLKNGSWSQPIRECFPVVNGKILDIIGRKTIIKPKKKRRK</sequence>
<name>A0A1Y4LTP4_9FIRM</name>
<dbReference type="Proteomes" id="UP000195326">
    <property type="component" value="Unassembled WGS sequence"/>
</dbReference>
<organism evidence="1 2">
    <name type="scientific">Butyricicoccus pullicaecorum</name>
    <dbReference type="NCBI Taxonomy" id="501571"/>
    <lineage>
        <taxon>Bacteria</taxon>
        <taxon>Bacillati</taxon>
        <taxon>Bacillota</taxon>
        <taxon>Clostridia</taxon>
        <taxon>Eubacteriales</taxon>
        <taxon>Butyricicoccaceae</taxon>
        <taxon>Butyricicoccus</taxon>
    </lineage>
</organism>
<accession>A0A1Y4LTP4</accession>
<dbReference type="RefSeq" id="WP_087415166.1">
    <property type="nucleotide sequence ID" value="NZ_NFKL01000012.1"/>
</dbReference>
<evidence type="ECO:0000313" key="1">
    <source>
        <dbReference type="EMBL" id="OUP57662.1"/>
    </source>
</evidence>
<dbReference type="AlphaFoldDB" id="A0A1Y4LTP4"/>
<proteinExistence type="predicted"/>
<dbReference type="EMBL" id="NFKL01000012">
    <property type="protein sequence ID" value="OUP57662.1"/>
    <property type="molecule type" value="Genomic_DNA"/>
</dbReference>
<dbReference type="STRING" id="501571.GCA_900143195_02622"/>
<comment type="caution">
    <text evidence="1">The sequence shown here is derived from an EMBL/GenBank/DDBJ whole genome shotgun (WGS) entry which is preliminary data.</text>
</comment>
<gene>
    <name evidence="1" type="ORF">B5F15_09400</name>
</gene>